<dbReference type="AlphaFoldDB" id="A0A2I0I4E9"/>
<dbReference type="Gene3D" id="1.25.40.10">
    <property type="entry name" value="Tetratricopeptide repeat domain"/>
    <property type="match status" value="1"/>
</dbReference>
<feature type="compositionally biased region" description="Pro residues" evidence="2">
    <location>
        <begin position="15"/>
        <end position="24"/>
    </location>
</feature>
<evidence type="ECO:0000313" key="3">
    <source>
        <dbReference type="EMBL" id="PKI38713.1"/>
    </source>
</evidence>
<protein>
    <recommendedName>
        <fullName evidence="5">Pentatricopeptide repeat-containing protein</fullName>
    </recommendedName>
</protein>
<dbReference type="Proteomes" id="UP000233551">
    <property type="component" value="Unassembled WGS sequence"/>
</dbReference>
<organism evidence="3 4">
    <name type="scientific">Punica granatum</name>
    <name type="common">Pomegranate</name>
    <dbReference type="NCBI Taxonomy" id="22663"/>
    <lineage>
        <taxon>Eukaryota</taxon>
        <taxon>Viridiplantae</taxon>
        <taxon>Streptophyta</taxon>
        <taxon>Embryophyta</taxon>
        <taxon>Tracheophyta</taxon>
        <taxon>Spermatophyta</taxon>
        <taxon>Magnoliopsida</taxon>
        <taxon>eudicotyledons</taxon>
        <taxon>Gunneridae</taxon>
        <taxon>Pentapetalae</taxon>
        <taxon>rosids</taxon>
        <taxon>malvids</taxon>
        <taxon>Myrtales</taxon>
        <taxon>Lythraceae</taxon>
        <taxon>Punica</taxon>
    </lineage>
</organism>
<evidence type="ECO:0000313" key="4">
    <source>
        <dbReference type="Proteomes" id="UP000233551"/>
    </source>
</evidence>
<gene>
    <name evidence="3" type="ORF">CRG98_040891</name>
</gene>
<dbReference type="STRING" id="22663.A0A2I0I4E9"/>
<accession>A0A2I0I4E9</accession>
<dbReference type="PANTHER" id="PTHR47447:SF25">
    <property type="entry name" value="SAP DOMAIN-CONTAINING PROTEIN"/>
    <property type="match status" value="1"/>
</dbReference>
<evidence type="ECO:0000256" key="1">
    <source>
        <dbReference type="ARBA" id="ARBA00022737"/>
    </source>
</evidence>
<keyword evidence="4" id="KW-1185">Reference proteome</keyword>
<feature type="region of interest" description="Disordered" evidence="2">
    <location>
        <begin position="1"/>
        <end position="71"/>
    </location>
</feature>
<dbReference type="PANTHER" id="PTHR47447">
    <property type="entry name" value="OS03G0856100 PROTEIN"/>
    <property type="match status" value="1"/>
</dbReference>
<evidence type="ECO:0008006" key="5">
    <source>
        <dbReference type="Google" id="ProtNLM"/>
    </source>
</evidence>
<dbReference type="InterPro" id="IPR011990">
    <property type="entry name" value="TPR-like_helical_dom_sf"/>
</dbReference>
<dbReference type="EMBL" id="PGOL01004030">
    <property type="protein sequence ID" value="PKI38713.1"/>
    <property type="molecule type" value="Genomic_DNA"/>
</dbReference>
<comment type="caution">
    <text evidence="3">The sequence shown here is derived from an EMBL/GenBank/DDBJ whole genome shotgun (WGS) entry which is preliminary data.</text>
</comment>
<feature type="compositionally biased region" description="Low complexity" evidence="2">
    <location>
        <begin position="58"/>
        <end position="71"/>
    </location>
</feature>
<evidence type="ECO:0000256" key="2">
    <source>
        <dbReference type="SAM" id="MobiDB-lite"/>
    </source>
</evidence>
<proteinExistence type="predicted"/>
<sequence>MLNSLSIHHPYRPFFSPPAPPPPGRNASVRCAVASPSPEKKTRRRRKQQDQQSYGDDASSSPSPPRSGIAAASAAEKALRFTFMEELMTRARDRDVAGVTEVINDMVAAGLSPGPRSFHGLVVSNVLNGDVEGAVMLKFYSLQLLLVQMGEILRGSIMHSLRRELSAGLRPLHETFVALIRLFGAKGYANRGLEILAAMEKFKFDIRQAWIVLVDFMKPDTETYNWVIQAYTRAESYD</sequence>
<name>A0A2I0I4E9_PUNGR</name>
<feature type="non-terminal residue" evidence="3">
    <location>
        <position position="238"/>
    </location>
</feature>
<reference evidence="3 4" key="1">
    <citation type="submission" date="2017-11" db="EMBL/GenBank/DDBJ databases">
        <title>De-novo sequencing of pomegranate (Punica granatum L.) genome.</title>
        <authorList>
            <person name="Akparov Z."/>
            <person name="Amiraslanov A."/>
            <person name="Hajiyeva S."/>
            <person name="Abbasov M."/>
            <person name="Kaur K."/>
            <person name="Hamwieh A."/>
            <person name="Solovyev V."/>
            <person name="Salamov A."/>
            <person name="Braich B."/>
            <person name="Kosarev P."/>
            <person name="Mahmoud A."/>
            <person name="Hajiyev E."/>
            <person name="Babayeva S."/>
            <person name="Izzatullayeva V."/>
            <person name="Mammadov A."/>
            <person name="Mammadov A."/>
            <person name="Sharifova S."/>
            <person name="Ojaghi J."/>
            <person name="Eynullazada K."/>
            <person name="Bayramov B."/>
            <person name="Abdulazimova A."/>
            <person name="Shahmuradov I."/>
        </authorList>
    </citation>
    <scope>NUCLEOTIDE SEQUENCE [LARGE SCALE GENOMIC DNA]</scope>
    <source>
        <strain evidence="4">cv. AG2017</strain>
        <tissue evidence="3">Leaf</tissue>
    </source>
</reference>
<keyword evidence="1" id="KW-0677">Repeat</keyword>